<keyword evidence="2" id="KW-0863">Zinc-finger</keyword>
<evidence type="ECO:0000256" key="2">
    <source>
        <dbReference type="ARBA" id="ARBA00022771"/>
    </source>
</evidence>
<evidence type="ECO:0000256" key="1">
    <source>
        <dbReference type="ARBA" id="ARBA00022723"/>
    </source>
</evidence>
<organism evidence="5 7">
    <name type="scientific">Rotaria sordida</name>
    <dbReference type="NCBI Taxonomy" id="392033"/>
    <lineage>
        <taxon>Eukaryota</taxon>
        <taxon>Metazoa</taxon>
        <taxon>Spiralia</taxon>
        <taxon>Gnathifera</taxon>
        <taxon>Rotifera</taxon>
        <taxon>Eurotatoria</taxon>
        <taxon>Bdelloidea</taxon>
        <taxon>Philodinida</taxon>
        <taxon>Philodinidae</taxon>
        <taxon>Rotaria</taxon>
    </lineage>
</organism>
<proteinExistence type="predicted"/>
<dbReference type="EMBL" id="CAJNOL010011127">
    <property type="protein sequence ID" value="CAF1653740.1"/>
    <property type="molecule type" value="Genomic_DNA"/>
</dbReference>
<evidence type="ECO:0000256" key="3">
    <source>
        <dbReference type="ARBA" id="ARBA00022833"/>
    </source>
</evidence>
<keyword evidence="1" id="KW-0479">Metal-binding</keyword>
<dbReference type="AlphaFoldDB" id="A0A815SR43"/>
<evidence type="ECO:0000313" key="7">
    <source>
        <dbReference type="Proteomes" id="UP000663854"/>
    </source>
</evidence>
<dbReference type="GO" id="GO:0008270">
    <property type="term" value="F:zinc ion binding"/>
    <property type="evidence" value="ECO:0007669"/>
    <property type="project" value="UniProtKB-KW"/>
</dbReference>
<accession>A0A815SR43</accession>
<dbReference type="EMBL" id="CAJNOH010009362">
    <property type="protein sequence ID" value="CAF1496921.1"/>
    <property type="molecule type" value="Genomic_DNA"/>
</dbReference>
<dbReference type="InterPro" id="IPR007588">
    <property type="entry name" value="Znf_FLYWCH"/>
</dbReference>
<keyword evidence="3" id="KW-0862">Zinc</keyword>
<name>A0A815SR43_9BILA</name>
<protein>
    <recommendedName>
        <fullName evidence="4">FLYWCH-type domain-containing protein</fullName>
    </recommendedName>
</protein>
<gene>
    <name evidence="6" type="ORF">JXQ802_LOCUS54948</name>
    <name evidence="5" type="ORF">PYM288_LOCUS38443</name>
</gene>
<sequence length="326" mass="38055">MNDKSIEFTTTNRNGLVLHYQGYQYTFKRKYKNTNEWRCRRRPCTTSISLCWDNRSIIREPDQHTCGSSSPENIIVEKAVSRMRQRAAVETLPISQIYSQEVVKTLIDNPDLDTGSIFPLLDSIDSTLYRQRAKNYPNIPKNIHDLMIPDVWKVGSHGEPFLLVDEICLALIPRHLVEKTWTEAMDEYTPNHVASIKFNDYMVSTYVDCISSRFRLNLWNVNDALVNNIPRTNNHVEGYNNRLGSLFPVHPHIFRFIELLRHEHFFQHHHAEQSKSYLPKRPKSSENINIKLIDLLDQHSNGELTDLELALHCGKIVKTKLVKKYK</sequence>
<evidence type="ECO:0000313" key="6">
    <source>
        <dbReference type="EMBL" id="CAF1653740.1"/>
    </source>
</evidence>
<evidence type="ECO:0000313" key="8">
    <source>
        <dbReference type="Proteomes" id="UP000663870"/>
    </source>
</evidence>
<dbReference type="Proteomes" id="UP000663870">
    <property type="component" value="Unassembled WGS sequence"/>
</dbReference>
<evidence type="ECO:0000313" key="5">
    <source>
        <dbReference type="EMBL" id="CAF1496921.1"/>
    </source>
</evidence>
<comment type="caution">
    <text evidence="5">The sequence shown here is derived from an EMBL/GenBank/DDBJ whole genome shotgun (WGS) entry which is preliminary data.</text>
</comment>
<dbReference type="Pfam" id="PF04500">
    <property type="entry name" value="FLYWCH"/>
    <property type="match status" value="1"/>
</dbReference>
<keyword evidence="8" id="KW-1185">Reference proteome</keyword>
<reference evidence="5" key="1">
    <citation type="submission" date="2021-02" db="EMBL/GenBank/DDBJ databases">
        <authorList>
            <person name="Nowell W R."/>
        </authorList>
    </citation>
    <scope>NUCLEOTIDE SEQUENCE</scope>
</reference>
<dbReference type="Gene3D" id="2.20.25.240">
    <property type="match status" value="1"/>
</dbReference>
<evidence type="ECO:0000259" key="4">
    <source>
        <dbReference type="Pfam" id="PF04500"/>
    </source>
</evidence>
<feature type="domain" description="FLYWCH-type" evidence="4">
    <location>
        <begin position="8"/>
        <end position="64"/>
    </location>
</feature>
<dbReference type="Proteomes" id="UP000663854">
    <property type="component" value="Unassembled WGS sequence"/>
</dbReference>